<dbReference type="EMBL" id="FUZT01000001">
    <property type="protein sequence ID" value="SKC40209.1"/>
    <property type="molecule type" value="Genomic_DNA"/>
</dbReference>
<evidence type="ECO:0000313" key="3">
    <source>
        <dbReference type="Proteomes" id="UP000190285"/>
    </source>
</evidence>
<keyword evidence="3" id="KW-1185">Reference proteome</keyword>
<gene>
    <name evidence="2" type="ORF">SAMN02194393_00537</name>
</gene>
<sequence>MNQYVSIEKINKDSNEYLKEGTKMSLVSKAVSIGNFNINISIKKDEEKMKDSIRKKIEYEQRVKKLLEDRDRLLNEYYIYDYMR</sequence>
<dbReference type="Proteomes" id="UP000190285">
    <property type="component" value="Unassembled WGS sequence"/>
</dbReference>
<keyword evidence="1" id="KW-0175">Coiled coil</keyword>
<dbReference type="AlphaFoldDB" id="A0A1T5IM53"/>
<reference evidence="2 3" key="1">
    <citation type="submission" date="2017-02" db="EMBL/GenBank/DDBJ databases">
        <authorList>
            <person name="Peterson S.W."/>
        </authorList>
    </citation>
    <scope>NUCLEOTIDE SEQUENCE [LARGE SCALE GENOMIC DNA]</scope>
    <source>
        <strain evidence="2 3">M1</strain>
    </source>
</reference>
<accession>A0A1T5IM53</accession>
<organism evidence="2 3">
    <name type="scientific">Maledivibacter halophilus</name>
    <dbReference type="NCBI Taxonomy" id="36842"/>
    <lineage>
        <taxon>Bacteria</taxon>
        <taxon>Bacillati</taxon>
        <taxon>Bacillota</taxon>
        <taxon>Clostridia</taxon>
        <taxon>Peptostreptococcales</taxon>
        <taxon>Caminicellaceae</taxon>
        <taxon>Maledivibacter</taxon>
    </lineage>
</organism>
<feature type="coiled-coil region" evidence="1">
    <location>
        <begin position="42"/>
        <end position="76"/>
    </location>
</feature>
<evidence type="ECO:0000256" key="1">
    <source>
        <dbReference type="SAM" id="Coils"/>
    </source>
</evidence>
<dbReference type="RefSeq" id="WP_079489137.1">
    <property type="nucleotide sequence ID" value="NZ_FUZT01000001.1"/>
</dbReference>
<dbReference type="OrthoDB" id="1958070at2"/>
<evidence type="ECO:0000313" key="2">
    <source>
        <dbReference type="EMBL" id="SKC40209.1"/>
    </source>
</evidence>
<proteinExistence type="predicted"/>
<protein>
    <submittedName>
        <fullName evidence="2">Uncharacterized protein</fullName>
    </submittedName>
</protein>
<name>A0A1T5IM53_9FIRM</name>